<dbReference type="Gene3D" id="3.30.450.20">
    <property type="entry name" value="PAS domain"/>
    <property type="match status" value="1"/>
</dbReference>
<accession>A0ABW8CFF7</accession>
<evidence type="ECO:0000256" key="1">
    <source>
        <dbReference type="ARBA" id="ARBA00022801"/>
    </source>
</evidence>
<dbReference type="SMART" id="SM00331">
    <property type="entry name" value="PP2C_SIG"/>
    <property type="match status" value="1"/>
</dbReference>
<dbReference type="InterPro" id="IPR052016">
    <property type="entry name" value="Bact_Sigma-Reg"/>
</dbReference>
<keyword evidence="1" id="KW-0378">Hydrolase</keyword>
<organism evidence="3 4">
    <name type="scientific">Streptomyces fildesensis</name>
    <dbReference type="NCBI Taxonomy" id="375757"/>
    <lineage>
        <taxon>Bacteria</taxon>
        <taxon>Bacillati</taxon>
        <taxon>Actinomycetota</taxon>
        <taxon>Actinomycetes</taxon>
        <taxon>Kitasatosporales</taxon>
        <taxon>Streptomycetaceae</taxon>
        <taxon>Streptomyces</taxon>
    </lineage>
</organism>
<dbReference type="Pfam" id="PF01590">
    <property type="entry name" value="GAF"/>
    <property type="match status" value="1"/>
</dbReference>
<dbReference type="Gene3D" id="3.30.450.40">
    <property type="match status" value="1"/>
</dbReference>
<feature type="domain" description="PAS" evidence="2">
    <location>
        <begin position="9"/>
        <end position="60"/>
    </location>
</feature>
<evidence type="ECO:0000313" key="4">
    <source>
        <dbReference type="Proteomes" id="UP001614394"/>
    </source>
</evidence>
<name>A0ABW8CFF7_9ACTN</name>
<sequence length="559" mass="59193">MHPDADADSNVILRGILEGTSAGVGILDPRMRYVYVNPALARINGVPAEAHLGRTIAEVLPGIDGREDVLRAVLADGLPREVTSSGHTQAPSGLERRYWHGAYHRLVAEGVVVGIVGIVLEVTASRQQQRDLEQARERLTLLDAAATRIGTTLEMDATCGELADFLVPLLADVASVEVLPVTQGEGGGRPAPGSLRMRRTALSSVPRLRERVQVFGVPGEYVDYQAGSAIPRCLETGKPLMQNLLSDEELVRAAPNTERVAAYRAAGIHSALVVPLAARGQPIGTVTLVRSGDSPGFTAEDVVVAQDLARRAAISLDNARRFTREHDIALGLQSALLAEPSSPHPNLEVASRYLPAGSSALVGGDWFDAVQLPGGRTLLAMGDVMGHGVEAAVDMSHYRAMLRVVAADDEPPHRILERLDALIAATESGRPATCMLVLLDPPRGFAWYSSAGHLPPAVLGPGGSADLIRVPTGPPLGTGFGGYTLARGHCGPGSVLLLYTDGLVERRGEDIDVSLARLAALRLTPEGSLEELLDQVLERLVEEAVEDDVAVLVARVVTS</sequence>
<dbReference type="InterPro" id="IPR029016">
    <property type="entry name" value="GAF-like_dom_sf"/>
</dbReference>
<dbReference type="SUPFAM" id="SSF55785">
    <property type="entry name" value="PYP-like sensor domain (PAS domain)"/>
    <property type="match status" value="1"/>
</dbReference>
<dbReference type="InterPro" id="IPR036457">
    <property type="entry name" value="PPM-type-like_dom_sf"/>
</dbReference>
<dbReference type="Gene3D" id="3.60.40.10">
    <property type="entry name" value="PPM-type phosphatase domain"/>
    <property type="match status" value="1"/>
</dbReference>
<proteinExistence type="predicted"/>
<dbReference type="Proteomes" id="UP001614394">
    <property type="component" value="Unassembled WGS sequence"/>
</dbReference>
<evidence type="ECO:0000313" key="3">
    <source>
        <dbReference type="EMBL" id="MFI9104823.1"/>
    </source>
</evidence>
<dbReference type="SUPFAM" id="SSF55781">
    <property type="entry name" value="GAF domain-like"/>
    <property type="match status" value="1"/>
</dbReference>
<dbReference type="InterPro" id="IPR013656">
    <property type="entry name" value="PAS_4"/>
</dbReference>
<dbReference type="NCBIfam" id="TIGR00229">
    <property type="entry name" value="sensory_box"/>
    <property type="match status" value="1"/>
</dbReference>
<dbReference type="InterPro" id="IPR001932">
    <property type="entry name" value="PPM-type_phosphatase-like_dom"/>
</dbReference>
<reference evidence="3 4" key="1">
    <citation type="submission" date="2024-10" db="EMBL/GenBank/DDBJ databases">
        <title>The Natural Products Discovery Center: Release of the First 8490 Sequenced Strains for Exploring Actinobacteria Biosynthetic Diversity.</title>
        <authorList>
            <person name="Kalkreuter E."/>
            <person name="Kautsar S.A."/>
            <person name="Yang D."/>
            <person name="Bader C.D."/>
            <person name="Teijaro C.N."/>
            <person name="Fluegel L."/>
            <person name="Davis C.M."/>
            <person name="Simpson J.R."/>
            <person name="Lauterbach L."/>
            <person name="Steele A.D."/>
            <person name="Gui C."/>
            <person name="Meng S."/>
            <person name="Li G."/>
            <person name="Viehrig K."/>
            <person name="Ye F."/>
            <person name="Su P."/>
            <person name="Kiefer A.F."/>
            <person name="Nichols A."/>
            <person name="Cepeda A.J."/>
            <person name="Yan W."/>
            <person name="Fan B."/>
            <person name="Jiang Y."/>
            <person name="Adhikari A."/>
            <person name="Zheng C.-J."/>
            <person name="Schuster L."/>
            <person name="Cowan T.M."/>
            <person name="Smanski M.J."/>
            <person name="Chevrette M.G."/>
            <person name="De Carvalho L.P.S."/>
            <person name="Shen B."/>
        </authorList>
    </citation>
    <scope>NUCLEOTIDE SEQUENCE [LARGE SCALE GENOMIC DNA]</scope>
    <source>
        <strain evidence="3 4">NPDC053399</strain>
    </source>
</reference>
<dbReference type="PANTHER" id="PTHR43156">
    <property type="entry name" value="STAGE II SPORULATION PROTEIN E-RELATED"/>
    <property type="match status" value="1"/>
</dbReference>
<dbReference type="Pfam" id="PF08448">
    <property type="entry name" value="PAS_4"/>
    <property type="match status" value="1"/>
</dbReference>
<dbReference type="RefSeq" id="WP_399655445.1">
    <property type="nucleotide sequence ID" value="NZ_JBITYG010000010.1"/>
</dbReference>
<keyword evidence="4" id="KW-1185">Reference proteome</keyword>
<dbReference type="EMBL" id="JBITYG010000010">
    <property type="protein sequence ID" value="MFI9104823.1"/>
    <property type="molecule type" value="Genomic_DNA"/>
</dbReference>
<evidence type="ECO:0000259" key="2">
    <source>
        <dbReference type="PROSITE" id="PS50112"/>
    </source>
</evidence>
<dbReference type="InterPro" id="IPR003018">
    <property type="entry name" value="GAF"/>
</dbReference>
<dbReference type="InterPro" id="IPR035965">
    <property type="entry name" value="PAS-like_dom_sf"/>
</dbReference>
<dbReference type="SMART" id="SM00065">
    <property type="entry name" value="GAF"/>
    <property type="match status" value="1"/>
</dbReference>
<dbReference type="PANTHER" id="PTHR43156:SF2">
    <property type="entry name" value="STAGE II SPORULATION PROTEIN E"/>
    <property type="match status" value="1"/>
</dbReference>
<dbReference type="SUPFAM" id="SSF81606">
    <property type="entry name" value="PP2C-like"/>
    <property type="match status" value="1"/>
</dbReference>
<protein>
    <submittedName>
        <fullName evidence="3">SpoIIE family protein phosphatase</fullName>
    </submittedName>
</protein>
<dbReference type="PROSITE" id="PS50112">
    <property type="entry name" value="PAS"/>
    <property type="match status" value="1"/>
</dbReference>
<comment type="caution">
    <text evidence="3">The sequence shown here is derived from an EMBL/GenBank/DDBJ whole genome shotgun (WGS) entry which is preliminary data.</text>
</comment>
<dbReference type="InterPro" id="IPR000014">
    <property type="entry name" value="PAS"/>
</dbReference>
<dbReference type="Pfam" id="PF07228">
    <property type="entry name" value="SpoIIE"/>
    <property type="match status" value="1"/>
</dbReference>
<gene>
    <name evidence="3" type="ORF">ACIGXA_30340</name>
</gene>